<feature type="signal peptide" evidence="2">
    <location>
        <begin position="1"/>
        <end position="18"/>
    </location>
</feature>
<dbReference type="PROSITE" id="PS00136">
    <property type="entry name" value="SUBTILASE_ASP"/>
    <property type="match status" value="1"/>
</dbReference>
<sequence length="313" mass="31848">MALAVASVVLACALGAKAQEAATSLQPGHLYADAAGTARYLQLPQLRTGFQHTPTGQSVDDNSLWMGGGELAVGFVLPEGSDFLGSSTRIELRGNFATGESDSGSVGNAVTIISTSGFSAYSCSNCSVSSNRDVSLFGGQLLLRTDVALSPSVNLSLSAGPSYSGLYQDEQAKMSGASIVTGRRLSLDTDYYGADLGADVAVKVGGGVSLLAGADIDLSYASANLHYKGGPSNSTMVDAGFTSFNDSAVSAHPELRIGAAYNAGFATLGVKGFVDYFSYVPVADAPTASTQTAKVQSGDAWSAGGDLTVTVPF</sequence>
<accession>A0A5J6MKD1</accession>
<reference evidence="3 4" key="1">
    <citation type="submission" date="2019-08" db="EMBL/GenBank/DDBJ databases">
        <title>Hyperibacter terrae gen. nov., sp. nov. and Hyperibacter viscosus sp. nov., two new members in the family Rhodospirillaceae isolated from the rhizosphere of Hypericum perforatum.</title>
        <authorList>
            <person name="Noviana Z."/>
        </authorList>
    </citation>
    <scope>NUCLEOTIDE SEQUENCE [LARGE SCALE GENOMIC DNA]</scope>
    <source>
        <strain evidence="3 4">R5913</strain>
    </source>
</reference>
<dbReference type="EMBL" id="CP042906">
    <property type="protein sequence ID" value="QEX15186.1"/>
    <property type="molecule type" value="Genomic_DNA"/>
</dbReference>
<dbReference type="AlphaFoldDB" id="A0A5J6MKD1"/>
<dbReference type="GO" id="GO:0016787">
    <property type="term" value="F:hydrolase activity"/>
    <property type="evidence" value="ECO:0007669"/>
    <property type="project" value="UniProtKB-KW"/>
</dbReference>
<evidence type="ECO:0000313" key="3">
    <source>
        <dbReference type="EMBL" id="QEX15186.1"/>
    </source>
</evidence>
<gene>
    <name evidence="3" type="ORF">FRZ44_04660</name>
</gene>
<dbReference type="InterPro" id="IPR023827">
    <property type="entry name" value="Peptidase_S8_Asp-AS"/>
</dbReference>
<organism evidence="3 4">
    <name type="scientific">Hypericibacter terrae</name>
    <dbReference type="NCBI Taxonomy" id="2602015"/>
    <lineage>
        <taxon>Bacteria</taxon>
        <taxon>Pseudomonadati</taxon>
        <taxon>Pseudomonadota</taxon>
        <taxon>Alphaproteobacteria</taxon>
        <taxon>Rhodospirillales</taxon>
        <taxon>Dongiaceae</taxon>
        <taxon>Hypericibacter</taxon>
    </lineage>
</organism>
<feature type="chain" id="PRO_5023811367" evidence="2">
    <location>
        <begin position="19"/>
        <end position="313"/>
    </location>
</feature>
<evidence type="ECO:0000256" key="2">
    <source>
        <dbReference type="SAM" id="SignalP"/>
    </source>
</evidence>
<name>A0A5J6MKD1_9PROT</name>
<keyword evidence="4" id="KW-1185">Reference proteome</keyword>
<proteinExistence type="predicted"/>
<evidence type="ECO:0000313" key="4">
    <source>
        <dbReference type="Proteomes" id="UP000326202"/>
    </source>
</evidence>
<dbReference type="KEGG" id="htq:FRZ44_04660"/>
<keyword evidence="2" id="KW-0732">Signal</keyword>
<protein>
    <submittedName>
        <fullName evidence="3">Uncharacterized protein</fullName>
    </submittedName>
</protein>
<evidence type="ECO:0000256" key="1">
    <source>
        <dbReference type="ARBA" id="ARBA00022801"/>
    </source>
</evidence>
<keyword evidence="1" id="KW-0378">Hydrolase</keyword>
<dbReference type="Proteomes" id="UP000326202">
    <property type="component" value="Chromosome"/>
</dbReference>